<gene>
    <name evidence="2" type="ORF">MONAX_5E001860</name>
</gene>
<dbReference type="AlphaFoldDB" id="A0A5E4C5K3"/>
<organism evidence="2 3">
    <name type="scientific">Marmota monax</name>
    <name type="common">Woodchuck</name>
    <dbReference type="NCBI Taxonomy" id="9995"/>
    <lineage>
        <taxon>Eukaryota</taxon>
        <taxon>Metazoa</taxon>
        <taxon>Chordata</taxon>
        <taxon>Craniata</taxon>
        <taxon>Vertebrata</taxon>
        <taxon>Euteleostomi</taxon>
        <taxon>Mammalia</taxon>
        <taxon>Eutheria</taxon>
        <taxon>Euarchontoglires</taxon>
        <taxon>Glires</taxon>
        <taxon>Rodentia</taxon>
        <taxon>Sciuromorpha</taxon>
        <taxon>Sciuridae</taxon>
        <taxon>Xerinae</taxon>
        <taxon>Marmotini</taxon>
        <taxon>Marmota</taxon>
    </lineage>
</organism>
<dbReference type="Proteomes" id="UP000335636">
    <property type="component" value="Unassembled WGS sequence"/>
</dbReference>
<evidence type="ECO:0000313" key="2">
    <source>
        <dbReference type="EMBL" id="VTJ76301.1"/>
    </source>
</evidence>
<keyword evidence="3" id="KW-1185">Reference proteome</keyword>
<proteinExistence type="predicted"/>
<feature type="region of interest" description="Disordered" evidence="1">
    <location>
        <begin position="1"/>
        <end position="27"/>
    </location>
</feature>
<protein>
    <submittedName>
        <fullName evidence="2">Uncharacterized protein</fullName>
    </submittedName>
</protein>
<evidence type="ECO:0000313" key="3">
    <source>
        <dbReference type="Proteomes" id="UP000335636"/>
    </source>
</evidence>
<name>A0A5E4C5K3_MARMO</name>
<evidence type="ECO:0000256" key="1">
    <source>
        <dbReference type="SAM" id="MobiDB-lite"/>
    </source>
</evidence>
<dbReference type="EMBL" id="CABDUW010000879">
    <property type="protein sequence ID" value="VTJ76301.1"/>
    <property type="molecule type" value="Genomic_DNA"/>
</dbReference>
<sequence>MLWNGTSGARVELRKTPPGPHTESPSRERIVYAPGPKLGVMIFDFVIACTSDRAYHWARFPEPDPQVVPSSRRLASEPRPSSVRIPVTSFFDTDLTSALSRVPKDRTKGFGCEVSLPHTCRTQPVFDSGLTGE</sequence>
<accession>A0A5E4C5K3</accession>
<reference evidence="2" key="1">
    <citation type="submission" date="2019-04" db="EMBL/GenBank/DDBJ databases">
        <authorList>
            <person name="Alioto T."/>
            <person name="Alioto T."/>
        </authorList>
    </citation>
    <scope>NUCLEOTIDE SEQUENCE [LARGE SCALE GENOMIC DNA]</scope>
</reference>
<comment type="caution">
    <text evidence="2">The sequence shown here is derived from an EMBL/GenBank/DDBJ whole genome shotgun (WGS) entry which is preliminary data.</text>
</comment>